<feature type="domain" description="SRCR" evidence="8">
    <location>
        <begin position="386"/>
        <end position="486"/>
    </location>
</feature>
<dbReference type="Proteomes" id="UP000694397">
    <property type="component" value="Chromosome 5"/>
</dbReference>
<evidence type="ECO:0000313" key="9">
    <source>
        <dbReference type="Ensembl" id="ENSSFOP00015040835.1"/>
    </source>
</evidence>
<proteinExistence type="predicted"/>
<dbReference type="SMART" id="SM00202">
    <property type="entry name" value="SR"/>
    <property type="match status" value="5"/>
</dbReference>
<protein>
    <recommendedName>
        <fullName evidence="8">SRCR domain-containing protein</fullName>
    </recommendedName>
</protein>
<dbReference type="GeneTree" id="ENSGT00940000163299"/>
<dbReference type="PRINTS" id="PR00258">
    <property type="entry name" value="SPERACTRCPTR"/>
</dbReference>
<dbReference type="PANTHER" id="PTHR19331:SF22">
    <property type="entry name" value="DELETED IN MALIGNANT BRAIN TUMORS 1 PROTEIN"/>
    <property type="match status" value="1"/>
</dbReference>
<dbReference type="Pfam" id="PF00530">
    <property type="entry name" value="SRCR"/>
    <property type="match status" value="5"/>
</dbReference>
<feature type="disulfide bond" evidence="7">
    <location>
        <begin position="411"/>
        <end position="475"/>
    </location>
</feature>
<keyword evidence="4" id="KW-0677">Repeat</keyword>
<feature type="domain" description="SRCR" evidence="8">
    <location>
        <begin position="194"/>
        <end position="292"/>
    </location>
</feature>
<dbReference type="PANTHER" id="PTHR19331">
    <property type="entry name" value="SCAVENGER RECEPTOR DOMAIN-CONTAINING"/>
    <property type="match status" value="1"/>
</dbReference>
<feature type="disulfide bond" evidence="7">
    <location>
        <begin position="515"/>
        <end position="579"/>
    </location>
</feature>
<feature type="domain" description="SRCR" evidence="8">
    <location>
        <begin position="297"/>
        <end position="369"/>
    </location>
</feature>
<keyword evidence="10" id="KW-1185">Reference proteome</keyword>
<comment type="subcellular location">
    <subcellularLocation>
        <location evidence="1">Secreted</location>
    </subcellularLocation>
</comment>
<dbReference type="SUPFAM" id="SSF56487">
    <property type="entry name" value="SRCR-like"/>
    <property type="match status" value="5"/>
</dbReference>
<reference evidence="9 10" key="1">
    <citation type="submission" date="2019-04" db="EMBL/GenBank/DDBJ databases">
        <authorList>
            <consortium name="Wellcome Sanger Institute Data Sharing"/>
        </authorList>
    </citation>
    <scope>NUCLEOTIDE SEQUENCE [LARGE SCALE GENOMIC DNA]</scope>
</reference>
<dbReference type="GO" id="GO:0016020">
    <property type="term" value="C:membrane"/>
    <property type="evidence" value="ECO:0007669"/>
    <property type="project" value="InterPro"/>
</dbReference>
<feature type="disulfide bond" evidence="7">
    <location>
        <begin position="262"/>
        <end position="272"/>
    </location>
</feature>
<keyword evidence="2" id="KW-0964">Secreted</keyword>
<feature type="disulfide bond" evidence="7">
    <location>
        <begin position="528"/>
        <end position="589"/>
    </location>
</feature>
<dbReference type="FunFam" id="3.10.250.10:FF:000002">
    <property type="entry name" value="Scavenger receptor cysteine-rich type 1 protein M130"/>
    <property type="match status" value="1"/>
</dbReference>
<evidence type="ECO:0000256" key="7">
    <source>
        <dbReference type="PROSITE-ProRule" id="PRU00196"/>
    </source>
</evidence>
<keyword evidence="3" id="KW-0732">Signal</keyword>
<feature type="domain" description="SRCR" evidence="8">
    <location>
        <begin position="1"/>
        <end position="103"/>
    </location>
</feature>
<name>A0A8C9SYW1_SCLFO</name>
<dbReference type="PROSITE" id="PS50287">
    <property type="entry name" value="SRCR_2"/>
    <property type="match status" value="5"/>
</dbReference>
<sequence length="613" mass="66205">PESINGATEHVSGRVELWYMGSWGTICDDLWDMSDAEVVCRQLGCGAAQEAHGNAAFGRGNGPIWLNEVKCRGDELHLLDCPHSLQDHTTSCSHKEDAGVTCEGEIFSATFYFHIRVEQYVMFRQKVLYIARGCGGAVGWTTVLLSGGSGVQVLLGVPCDGLASCPGCLKLKLKHVKDSTGVSVSVSLLPDSDVRLVNGNSPCEGRVEVFHQGQWGTVCDDYWDMKDAAVVCRQMFCGDAVAALGNGHFGEGEGQIWKDLGCSGSASTLKECGQPRVTSGCKHYEDAGVICSGTFTVRLAGGPHLCSGRLEFLADSWYTVCDPDFDLQDAKVVCRQLGCGTPVQVQGAAVFGKGDGKLLESVLSFDISCILIFSNPTALHPGYTNSSLVDGPDRCSGRVELQYLTEWGTVCDASWDLRAANVLCQQLGCGSAVAVPGQAWFGEGKGSVWAVVFECQGKETHLSQCAFSSWNRAPCSHEHDAGVICNDSDVRLVNGKSPCEGRVEVLHQGQWGTVCTWGWDIDDASVVCRQMFCGDAVAAPLYAYFGQGKGQVWLANVPCSGSESTLKDCPHAGWGKYHCEHKDDVGAICSGRRIFCLIEFHHFFFFWFISPVR</sequence>
<organism evidence="9 10">
    <name type="scientific">Scleropages formosus</name>
    <name type="common">Asian bonytongue</name>
    <name type="synonym">Osteoglossum formosum</name>
    <dbReference type="NCBI Taxonomy" id="113540"/>
    <lineage>
        <taxon>Eukaryota</taxon>
        <taxon>Metazoa</taxon>
        <taxon>Chordata</taxon>
        <taxon>Craniata</taxon>
        <taxon>Vertebrata</taxon>
        <taxon>Euteleostomi</taxon>
        <taxon>Actinopterygii</taxon>
        <taxon>Neopterygii</taxon>
        <taxon>Teleostei</taxon>
        <taxon>Osteoglossocephala</taxon>
        <taxon>Osteoglossomorpha</taxon>
        <taxon>Osteoglossiformes</taxon>
        <taxon>Osteoglossidae</taxon>
        <taxon>Scleropages</taxon>
    </lineage>
</organism>
<feature type="disulfide bond" evidence="7">
    <location>
        <begin position="71"/>
        <end position="81"/>
    </location>
</feature>
<feature type="domain" description="SRCR" evidence="8">
    <location>
        <begin position="490"/>
        <end position="590"/>
    </location>
</feature>
<dbReference type="Ensembl" id="ENSSFOT00015046930.1">
    <property type="protein sequence ID" value="ENSSFOP00015040835.1"/>
    <property type="gene ID" value="ENSSFOG00015024510.1"/>
</dbReference>
<evidence type="ECO:0000256" key="1">
    <source>
        <dbReference type="ARBA" id="ARBA00004613"/>
    </source>
</evidence>
<evidence type="ECO:0000313" key="10">
    <source>
        <dbReference type="Proteomes" id="UP000694397"/>
    </source>
</evidence>
<reference evidence="9" key="2">
    <citation type="submission" date="2025-08" db="UniProtKB">
        <authorList>
            <consortium name="Ensembl"/>
        </authorList>
    </citation>
    <scope>IDENTIFICATION</scope>
</reference>
<keyword evidence="6" id="KW-0325">Glycoprotein</keyword>
<feature type="disulfide bond" evidence="7">
    <location>
        <begin position="559"/>
        <end position="569"/>
    </location>
</feature>
<dbReference type="Gene3D" id="3.10.250.10">
    <property type="entry name" value="SRCR-like domain"/>
    <property type="match status" value="5"/>
</dbReference>
<dbReference type="AlphaFoldDB" id="A0A8C9SYW1"/>
<evidence type="ECO:0000256" key="6">
    <source>
        <dbReference type="ARBA" id="ARBA00023180"/>
    </source>
</evidence>
<evidence type="ECO:0000256" key="3">
    <source>
        <dbReference type="ARBA" id="ARBA00022729"/>
    </source>
</evidence>
<comment type="caution">
    <text evidence="7">Lacks conserved residue(s) required for the propagation of feature annotation.</text>
</comment>
<evidence type="ECO:0000256" key="4">
    <source>
        <dbReference type="ARBA" id="ARBA00022737"/>
    </source>
</evidence>
<evidence type="ECO:0000256" key="5">
    <source>
        <dbReference type="ARBA" id="ARBA00023157"/>
    </source>
</evidence>
<accession>A0A8C9SYW1</accession>
<evidence type="ECO:0000256" key="2">
    <source>
        <dbReference type="ARBA" id="ARBA00022525"/>
    </source>
</evidence>
<feature type="disulfide bond" evidence="7">
    <location>
        <begin position="455"/>
        <end position="465"/>
    </location>
</feature>
<dbReference type="InterPro" id="IPR001190">
    <property type="entry name" value="SRCR"/>
</dbReference>
<reference evidence="9" key="3">
    <citation type="submission" date="2025-09" db="UniProtKB">
        <authorList>
            <consortium name="Ensembl"/>
        </authorList>
    </citation>
    <scope>IDENTIFICATION</scope>
</reference>
<evidence type="ECO:0000259" key="8">
    <source>
        <dbReference type="PROSITE" id="PS50287"/>
    </source>
</evidence>
<dbReference type="FunFam" id="3.10.250.10:FF:000009">
    <property type="entry name" value="WC1"/>
    <property type="match status" value="3"/>
</dbReference>
<keyword evidence="5 7" id="KW-1015">Disulfide bond</keyword>
<feature type="disulfide bond" evidence="7">
    <location>
        <begin position="424"/>
        <end position="485"/>
    </location>
</feature>
<dbReference type="OrthoDB" id="536948at2759"/>
<dbReference type="InterPro" id="IPR036772">
    <property type="entry name" value="SRCR-like_dom_sf"/>
</dbReference>